<dbReference type="Pfam" id="PF01022">
    <property type="entry name" value="HTH_5"/>
    <property type="match status" value="1"/>
</dbReference>
<dbReference type="KEGG" id="uli:ETAA1_06130"/>
<reference evidence="5 6" key="1">
    <citation type="submission" date="2019-02" db="EMBL/GenBank/DDBJ databases">
        <title>Deep-cultivation of Planctomycetes and their phenomic and genomic characterization uncovers novel biology.</title>
        <authorList>
            <person name="Wiegand S."/>
            <person name="Jogler M."/>
            <person name="Boedeker C."/>
            <person name="Pinto D."/>
            <person name="Vollmers J."/>
            <person name="Rivas-Marin E."/>
            <person name="Kohn T."/>
            <person name="Peeters S.H."/>
            <person name="Heuer A."/>
            <person name="Rast P."/>
            <person name="Oberbeckmann S."/>
            <person name="Bunk B."/>
            <person name="Jeske O."/>
            <person name="Meyerdierks A."/>
            <person name="Storesund J.E."/>
            <person name="Kallscheuer N."/>
            <person name="Luecker S."/>
            <person name="Lage O.M."/>
            <person name="Pohl T."/>
            <person name="Merkel B.J."/>
            <person name="Hornburger P."/>
            <person name="Mueller R.-W."/>
            <person name="Bruemmer F."/>
            <person name="Labrenz M."/>
            <person name="Spormann A.M."/>
            <person name="Op den Camp H."/>
            <person name="Overmann J."/>
            <person name="Amann R."/>
            <person name="Jetten M.S.M."/>
            <person name="Mascher T."/>
            <person name="Medema M.H."/>
            <person name="Devos D.P."/>
            <person name="Kaster A.-K."/>
            <person name="Ovreas L."/>
            <person name="Rohde M."/>
            <person name="Galperin M.Y."/>
            <person name="Jogler C."/>
        </authorList>
    </citation>
    <scope>NUCLEOTIDE SEQUENCE [LARGE SCALE GENOMIC DNA]</scope>
    <source>
        <strain evidence="5 6">ETA_A1</strain>
    </source>
</reference>
<dbReference type="PANTHER" id="PTHR33154:SF33">
    <property type="entry name" value="TRANSCRIPTIONAL REPRESSOR SDPR"/>
    <property type="match status" value="1"/>
</dbReference>
<dbReference type="InterPro" id="IPR011991">
    <property type="entry name" value="ArsR-like_HTH"/>
</dbReference>
<dbReference type="Proteomes" id="UP000319576">
    <property type="component" value="Chromosome"/>
</dbReference>
<keyword evidence="2" id="KW-0238">DNA-binding</keyword>
<dbReference type="Gene3D" id="1.10.10.10">
    <property type="entry name" value="Winged helix-like DNA-binding domain superfamily/Winged helix DNA-binding domain"/>
    <property type="match status" value="1"/>
</dbReference>
<evidence type="ECO:0000259" key="4">
    <source>
        <dbReference type="PROSITE" id="PS50987"/>
    </source>
</evidence>
<keyword evidence="6" id="KW-1185">Reference proteome</keyword>
<evidence type="ECO:0000313" key="5">
    <source>
        <dbReference type="EMBL" id="QDU18720.1"/>
    </source>
</evidence>
<keyword evidence="3" id="KW-0804">Transcription</keyword>
<keyword evidence="1" id="KW-0805">Transcription regulation</keyword>
<dbReference type="AlphaFoldDB" id="A0A517XMI1"/>
<dbReference type="PROSITE" id="PS50987">
    <property type="entry name" value="HTH_ARSR_2"/>
    <property type="match status" value="1"/>
</dbReference>
<dbReference type="GO" id="GO:0003700">
    <property type="term" value="F:DNA-binding transcription factor activity"/>
    <property type="evidence" value="ECO:0007669"/>
    <property type="project" value="InterPro"/>
</dbReference>
<dbReference type="EMBL" id="CP036273">
    <property type="protein sequence ID" value="QDU18720.1"/>
    <property type="molecule type" value="Genomic_DNA"/>
</dbReference>
<dbReference type="CDD" id="cd00090">
    <property type="entry name" value="HTH_ARSR"/>
    <property type="match status" value="1"/>
</dbReference>
<dbReference type="InterPro" id="IPR051081">
    <property type="entry name" value="HTH_MetalResp_TranReg"/>
</dbReference>
<organism evidence="5 6">
    <name type="scientific">Urbifossiella limnaea</name>
    <dbReference type="NCBI Taxonomy" id="2528023"/>
    <lineage>
        <taxon>Bacteria</taxon>
        <taxon>Pseudomonadati</taxon>
        <taxon>Planctomycetota</taxon>
        <taxon>Planctomycetia</taxon>
        <taxon>Gemmatales</taxon>
        <taxon>Gemmataceae</taxon>
        <taxon>Urbifossiella</taxon>
    </lineage>
</organism>
<dbReference type="GO" id="GO:0003677">
    <property type="term" value="F:DNA binding"/>
    <property type="evidence" value="ECO:0007669"/>
    <property type="project" value="UniProtKB-KW"/>
</dbReference>
<dbReference type="NCBIfam" id="NF033788">
    <property type="entry name" value="HTH_metalloreg"/>
    <property type="match status" value="1"/>
</dbReference>
<dbReference type="RefSeq" id="WP_145234193.1">
    <property type="nucleotide sequence ID" value="NZ_CP036273.1"/>
</dbReference>
<dbReference type="OrthoDB" id="9802016at2"/>
<evidence type="ECO:0000256" key="3">
    <source>
        <dbReference type="ARBA" id="ARBA00023163"/>
    </source>
</evidence>
<dbReference type="SUPFAM" id="SSF46785">
    <property type="entry name" value="Winged helix' DNA-binding domain"/>
    <property type="match status" value="1"/>
</dbReference>
<feature type="domain" description="HTH arsR-type" evidence="4">
    <location>
        <begin position="11"/>
        <end position="105"/>
    </location>
</feature>
<gene>
    <name evidence="5" type="primary">smtB</name>
    <name evidence="5" type="ORF">ETAA1_06130</name>
</gene>
<dbReference type="PRINTS" id="PR00778">
    <property type="entry name" value="HTHARSR"/>
</dbReference>
<accession>A0A517XMI1</accession>
<name>A0A517XMI1_9BACT</name>
<dbReference type="SMART" id="SM00418">
    <property type="entry name" value="HTH_ARSR"/>
    <property type="match status" value="1"/>
</dbReference>
<evidence type="ECO:0000256" key="1">
    <source>
        <dbReference type="ARBA" id="ARBA00023015"/>
    </source>
</evidence>
<dbReference type="InterPro" id="IPR036388">
    <property type="entry name" value="WH-like_DNA-bd_sf"/>
</dbReference>
<dbReference type="InterPro" id="IPR036390">
    <property type="entry name" value="WH_DNA-bd_sf"/>
</dbReference>
<dbReference type="InterPro" id="IPR001845">
    <property type="entry name" value="HTH_ArsR_DNA-bd_dom"/>
</dbReference>
<evidence type="ECO:0000313" key="6">
    <source>
        <dbReference type="Proteomes" id="UP000319576"/>
    </source>
</evidence>
<sequence>MGTRPKTPPLTDLTALGQAAECLKALAHPHRLRIVQMLLRGRYTVGEVAAACGIASPMASEHLRLMQRCGFLACDKEGRNAYYRVTEPHLKDIMACVEARFGSAAG</sequence>
<evidence type="ECO:0000256" key="2">
    <source>
        <dbReference type="ARBA" id="ARBA00023125"/>
    </source>
</evidence>
<dbReference type="PANTHER" id="PTHR33154">
    <property type="entry name" value="TRANSCRIPTIONAL REGULATOR, ARSR FAMILY"/>
    <property type="match status" value="1"/>
</dbReference>
<protein>
    <submittedName>
        <fullName evidence="5">HTH-type transcriptional repressor SmtB</fullName>
    </submittedName>
</protein>
<proteinExistence type="predicted"/>